<feature type="coiled-coil region" evidence="1">
    <location>
        <begin position="182"/>
        <end position="223"/>
    </location>
</feature>
<feature type="compositionally biased region" description="Low complexity" evidence="2">
    <location>
        <begin position="314"/>
        <end position="328"/>
    </location>
</feature>
<accession>A0A6C0LJD6</accession>
<keyword evidence="1" id="KW-0175">Coiled coil</keyword>
<name>A0A6C0LJD6_9ZZZZ</name>
<dbReference type="AlphaFoldDB" id="A0A6C0LJD6"/>
<proteinExistence type="predicted"/>
<feature type="compositionally biased region" description="Basic and acidic residues" evidence="2">
    <location>
        <begin position="274"/>
        <end position="283"/>
    </location>
</feature>
<reference evidence="3" key="1">
    <citation type="journal article" date="2020" name="Nature">
        <title>Giant virus diversity and host interactions through global metagenomics.</title>
        <authorList>
            <person name="Schulz F."/>
            <person name="Roux S."/>
            <person name="Paez-Espino D."/>
            <person name="Jungbluth S."/>
            <person name="Walsh D.A."/>
            <person name="Denef V.J."/>
            <person name="McMahon K.D."/>
            <person name="Konstantinidis K.T."/>
            <person name="Eloe-Fadrosh E.A."/>
            <person name="Kyrpides N.C."/>
            <person name="Woyke T."/>
        </authorList>
    </citation>
    <scope>NUCLEOTIDE SEQUENCE</scope>
    <source>
        <strain evidence="3">GVMAG-M-3300027833-19</strain>
    </source>
</reference>
<evidence type="ECO:0000313" key="3">
    <source>
        <dbReference type="EMBL" id="QHU30637.1"/>
    </source>
</evidence>
<feature type="compositionally biased region" description="Polar residues" evidence="2">
    <location>
        <begin position="303"/>
        <end position="313"/>
    </location>
</feature>
<feature type="region of interest" description="Disordered" evidence="2">
    <location>
        <begin position="273"/>
        <end position="336"/>
    </location>
</feature>
<sequence>MSQRNFLLEGTSAFFVNEFYNNVYSLAKSSRKGSLTESYQERVSNYVRGIKTVEQIFKTLCSNIHRYICKSARFSSMMYGEFVDKLLANFTPSDYFEMLTRDQKDELFSSIINDLASTLGTFCLRPNILRKIIDEHDTAKAITQDLLFREALSILSRKQEELMHSFVRNISQSKDMISAEVAEKYKRQIEDLNEEVNRLLSEIASLESELEEKEEKEIKYRKIIDLLQKSRITVQSAKPQPKIEKMTEVIAPKVEDNIKPSTPDRQTVLTTENLNKHLEDPKNKPRPKHVPTILDEDSDQSSEEILQKQQAKADSNSLSSGKKSLLDNIDGLLVDD</sequence>
<evidence type="ECO:0000256" key="1">
    <source>
        <dbReference type="SAM" id="Coils"/>
    </source>
</evidence>
<dbReference type="EMBL" id="MN740511">
    <property type="protein sequence ID" value="QHU30637.1"/>
    <property type="molecule type" value="Genomic_DNA"/>
</dbReference>
<evidence type="ECO:0000256" key="2">
    <source>
        <dbReference type="SAM" id="MobiDB-lite"/>
    </source>
</evidence>
<protein>
    <submittedName>
        <fullName evidence="3">Uncharacterized protein</fullName>
    </submittedName>
</protein>
<organism evidence="3">
    <name type="scientific">viral metagenome</name>
    <dbReference type="NCBI Taxonomy" id="1070528"/>
    <lineage>
        <taxon>unclassified sequences</taxon>
        <taxon>metagenomes</taxon>
        <taxon>organismal metagenomes</taxon>
    </lineage>
</organism>